<dbReference type="AlphaFoldDB" id="A0A9P7BEG4"/>
<proteinExistence type="predicted"/>
<comment type="caution">
    <text evidence="1">The sequence shown here is derived from an EMBL/GenBank/DDBJ whole genome shotgun (WGS) entry which is preliminary data.</text>
</comment>
<accession>A0A9P7BEG4</accession>
<name>A0A9P7BEG4_9ASCO</name>
<evidence type="ECO:0000313" key="2">
    <source>
        <dbReference type="Proteomes" id="UP000697127"/>
    </source>
</evidence>
<dbReference type="Proteomes" id="UP000697127">
    <property type="component" value="Unassembled WGS sequence"/>
</dbReference>
<protein>
    <submittedName>
        <fullName evidence="1">Uncharacterized protein</fullName>
    </submittedName>
</protein>
<sequence>MLRLPTVCFIRGLTTRTTPVRKFLHTKTKAQDKKRQQTKIPTSIYSVQKLVNSNSLEEDSIENLFNSMELNLFMQNVTIALVNNKGKNIDKLLNFTIDKLNEISKSEIHYKSNIPITYKEIGFNDNKSFNLLYLIFELSLHKNLPIIAFTILSNIINKCIYEINDKERIDKLINIFLNQDNLLILIDLFCVNQLEKRNLKDIDNIITLISRYNLLAEKYNYKIYEFTDIQIKSIFDKASCTIVQHSKITEISSTSTLELLIREFGSIISKRVSYSISYYKKETIETETKETKETAKKENEEEEGENSYFTVEELLDRQILSKYLQFCYLLINDRCQNNDPISIFNIWTIIKPFHNKLYNAEINSETNNLSNNFYYYQTLSKMITIFSKNRRYRKLIDEIIFDLPLDSVKICPELMSSILYHCGRTRNESLGSIVGSRYDDDTINLNSLFGENGNLNILGTGEKFTSGQVHAFLSYNLKLGNKKRAMEIVEYLRNKLIGFSAIDFNEFIRSILYSDHMKLKDIEKDSNENIVWNMIISNKNEGDKSLNKFAFTTFIDYLINNMKRKNIDLNKINLIYNIINQEFSRDDIKYWNHFYMSYFKYLIRKFPLKIAKKVYENNTREISKAPGFEKIGNYGYNTNPFNEKYMDVRISMNNNLRILVIRDIYQRSDGYFKRAKELNSRDLDEAESQYIEISQWAYNELMSMGGKNKSSKNIVHNSIIVDLAKLIDRKSRQLGFQLENNVDLNDKAKSKIKIKIKDKNRILSKSERNYRIDSGEKLAIDDVTVDEDFSQTLKAANSRCRHVFR</sequence>
<evidence type="ECO:0000313" key="1">
    <source>
        <dbReference type="EMBL" id="KAG0689282.1"/>
    </source>
</evidence>
<gene>
    <name evidence="1" type="ORF">C6P40_005258</name>
</gene>
<reference evidence="1" key="1">
    <citation type="submission" date="2020-11" db="EMBL/GenBank/DDBJ databases">
        <title>Kefir isolates.</title>
        <authorList>
            <person name="Marcisauskas S."/>
            <person name="Kim Y."/>
            <person name="Blasche S."/>
        </authorList>
    </citation>
    <scope>NUCLEOTIDE SEQUENCE</scope>
    <source>
        <strain evidence="1">Olga-1</strain>
    </source>
</reference>
<dbReference type="EMBL" id="PUHW01000089">
    <property type="protein sequence ID" value="KAG0689282.1"/>
    <property type="molecule type" value="Genomic_DNA"/>
</dbReference>
<organism evidence="1 2">
    <name type="scientific">Pichia californica</name>
    <dbReference type="NCBI Taxonomy" id="460514"/>
    <lineage>
        <taxon>Eukaryota</taxon>
        <taxon>Fungi</taxon>
        <taxon>Dikarya</taxon>
        <taxon>Ascomycota</taxon>
        <taxon>Saccharomycotina</taxon>
        <taxon>Pichiomycetes</taxon>
        <taxon>Pichiales</taxon>
        <taxon>Pichiaceae</taxon>
        <taxon>Pichia</taxon>
    </lineage>
</organism>
<keyword evidence="2" id="KW-1185">Reference proteome</keyword>